<dbReference type="Proteomes" id="UP000694843">
    <property type="component" value="Unplaced"/>
</dbReference>
<evidence type="ECO:0000313" key="3">
    <source>
        <dbReference type="RefSeq" id="XP_018008819.1"/>
    </source>
</evidence>
<name>A0A8B7N6B4_HYAAZ</name>
<organism evidence="2 3">
    <name type="scientific">Hyalella azteca</name>
    <name type="common">Amphipod</name>
    <dbReference type="NCBI Taxonomy" id="294128"/>
    <lineage>
        <taxon>Eukaryota</taxon>
        <taxon>Metazoa</taxon>
        <taxon>Ecdysozoa</taxon>
        <taxon>Arthropoda</taxon>
        <taxon>Crustacea</taxon>
        <taxon>Multicrustacea</taxon>
        <taxon>Malacostraca</taxon>
        <taxon>Eumalacostraca</taxon>
        <taxon>Peracarida</taxon>
        <taxon>Amphipoda</taxon>
        <taxon>Senticaudata</taxon>
        <taxon>Talitrida</taxon>
        <taxon>Talitroidea</taxon>
        <taxon>Hyalellidae</taxon>
        <taxon>Hyalella</taxon>
    </lineage>
</organism>
<sequence>MREWGTWMQEKIQACPSSLSTRRRRSDDGSDEDQSVEDLRSSLLSPAKKEILQARKARKMQLVGCVVNAMNITLLPDGTVDTEPMVSYLSLYNLDAELLADFTSRIQKCGSKKIPDACRRSSSAPVDAAMATKMSFIKCKLKARLDACVVNDVKKNVDKYKLNAFEEMMNLYHSRHDDSDDHLDLYSDEDDG</sequence>
<dbReference type="GeneID" id="108666453"/>
<accession>A0A8B7N6B4</accession>
<gene>
    <name evidence="3" type="primary">LOC108666453</name>
</gene>
<keyword evidence="2" id="KW-1185">Reference proteome</keyword>
<proteinExistence type="predicted"/>
<dbReference type="KEGG" id="hazt:108666453"/>
<dbReference type="AlphaFoldDB" id="A0A8B7N6B4"/>
<reference evidence="3" key="1">
    <citation type="submission" date="2025-08" db="UniProtKB">
        <authorList>
            <consortium name="RefSeq"/>
        </authorList>
    </citation>
    <scope>IDENTIFICATION</scope>
    <source>
        <tissue evidence="3">Whole organism</tissue>
    </source>
</reference>
<evidence type="ECO:0000256" key="1">
    <source>
        <dbReference type="SAM" id="MobiDB-lite"/>
    </source>
</evidence>
<protein>
    <submittedName>
        <fullName evidence="3">Uncharacterized protein LOC108666453</fullName>
    </submittedName>
</protein>
<evidence type="ECO:0000313" key="2">
    <source>
        <dbReference type="Proteomes" id="UP000694843"/>
    </source>
</evidence>
<feature type="region of interest" description="Disordered" evidence="1">
    <location>
        <begin position="1"/>
        <end position="40"/>
    </location>
</feature>
<dbReference type="RefSeq" id="XP_018008819.1">
    <property type="nucleotide sequence ID" value="XM_018153330.1"/>
</dbReference>